<keyword evidence="11" id="KW-0328">Glycosyltransferase</keyword>
<proteinExistence type="inferred from homology"/>
<dbReference type="Proteomes" id="UP000020077">
    <property type="component" value="Unassembled WGS sequence"/>
</dbReference>
<evidence type="ECO:0000256" key="17">
    <source>
        <dbReference type="ARBA" id="ARBA00022984"/>
    </source>
</evidence>
<dbReference type="GO" id="GO:0071555">
    <property type="term" value="P:cell wall organization"/>
    <property type="evidence" value="ECO:0007669"/>
    <property type="project" value="UniProtKB-KW"/>
</dbReference>
<comment type="subcellular location">
    <subcellularLocation>
        <location evidence="1">Cell inner membrane</location>
        <topology evidence="1">Single-pass type II membrane protein</topology>
    </subcellularLocation>
</comment>
<name>A0A080M0I9_9PROT</name>
<feature type="domain" description="Penicillin-binding protein OB-like" evidence="31">
    <location>
        <begin position="364"/>
        <end position="468"/>
    </location>
</feature>
<sequence>MDAENTRSRIFRQDPLLLDLAGLSPFTSFLKYNGGQLPFLPDALLPTALRWLIYPILVVLGIVAMATAMLVIVLSLAYPNLPSLEILTDYRPKIPLRVYTADDYLLGEFGEERRAVVSIQDVPAIMKQAILAAEDERFYQHGGVDTLGVLRALYANLLSGGKRQGASTITQQVAKNFFLSSEKTYTRKLYEALLSFKIESNLSKDQIFELYINQIFLGQRAYGFAAAAQIYFGKPLADLTVAEVAMLAGLPKAPSAYNPVVNPKRARIRQQYVLHRMNELGFINDQQYQAALDQALVIRRDVSETPMHAEFVTEMARQIAAERFPDDVYTRGLRVYTTILKEDQEAAYLSVRRGVMDYDRRHGYRGAEAYVDIAEIKSEQDEALDELLLDFHDPDDLHPAIVLQADTRKIRAYRRGGEVVTISGDGLKFAARMLDEKAPPNKRLRRGAVIRVQADEKNNWRIVQMPEVEAAFLAADPRDGAIRALVGGFDFNRNKFNHVTQAWRQPGSSFKPFIYSAALEKGFTPASVINDEPISFPSAVTGSQAWEPKNYDGKYEGPMRMRTALAKSKNMVSIRLLQASGVHFVQDYITRFGFAANKHPPYLTMALGAGSVTPWEMVTAYAVFANGGYRIRPYVVREIQDNKRQVLARAEPITAGEESLRAIDPRNAYLMDSMLRDVTIYGTAARAAATLKRRDLAGKTGTTNEHVDAWFCGYQQTLVGCSWIGFDQPRNMGAGETGGTAALPAWISYMARALKDVPEAFLPAPEGIVSVASQASGKGPAEELFYQENAPAELEPEPPADQSSKPED</sequence>
<evidence type="ECO:0000256" key="20">
    <source>
        <dbReference type="ARBA" id="ARBA00023251"/>
    </source>
</evidence>
<dbReference type="GO" id="GO:0005886">
    <property type="term" value="C:plasma membrane"/>
    <property type="evidence" value="ECO:0007669"/>
    <property type="project" value="UniProtKB-SubCell"/>
</dbReference>
<dbReference type="GO" id="GO:0006508">
    <property type="term" value="P:proteolysis"/>
    <property type="evidence" value="ECO:0007669"/>
    <property type="project" value="UniProtKB-KW"/>
</dbReference>
<keyword evidence="14" id="KW-0378">Hydrolase</keyword>
<comment type="catalytic activity">
    <reaction evidence="25">
        <text>[GlcNAc-(1-&gt;4)-Mur2Ac(oyl-L-Ala-gamma-D-Glu-L-Lys-D-Ala-D-Ala)](n)-di-trans,octa-cis-undecaprenyl diphosphate + beta-D-GlcNAc-(1-&gt;4)-Mur2Ac(oyl-L-Ala-gamma-D-Glu-L-Lys-D-Ala-D-Ala)-di-trans,octa-cis-undecaprenyl diphosphate = [GlcNAc-(1-&gt;4)-Mur2Ac(oyl-L-Ala-gamma-D-Glu-L-Lys-D-Ala-D-Ala)](n+1)-di-trans,octa-cis-undecaprenyl diphosphate + di-trans,octa-cis-undecaprenyl diphosphate + H(+)</text>
        <dbReference type="Rhea" id="RHEA:23708"/>
        <dbReference type="Rhea" id="RHEA-COMP:9602"/>
        <dbReference type="Rhea" id="RHEA-COMP:9603"/>
        <dbReference type="ChEBI" id="CHEBI:15378"/>
        <dbReference type="ChEBI" id="CHEBI:58405"/>
        <dbReference type="ChEBI" id="CHEBI:60033"/>
        <dbReference type="ChEBI" id="CHEBI:78435"/>
        <dbReference type="EC" id="2.4.99.28"/>
    </reaction>
</comment>
<evidence type="ECO:0000256" key="10">
    <source>
        <dbReference type="ARBA" id="ARBA00022670"/>
    </source>
</evidence>
<dbReference type="Pfam" id="PF00905">
    <property type="entry name" value="Transpeptidase"/>
    <property type="match status" value="1"/>
</dbReference>
<keyword evidence="15" id="KW-0133">Cell shape</keyword>
<evidence type="ECO:0000256" key="6">
    <source>
        <dbReference type="ARBA" id="ARBA00018638"/>
    </source>
</evidence>
<evidence type="ECO:0000313" key="33">
    <source>
        <dbReference type="Proteomes" id="UP000020077"/>
    </source>
</evidence>
<evidence type="ECO:0000256" key="21">
    <source>
        <dbReference type="ARBA" id="ARBA00023268"/>
    </source>
</evidence>
<dbReference type="SUPFAM" id="SSF56601">
    <property type="entry name" value="beta-lactamase/transpeptidase-like"/>
    <property type="match status" value="1"/>
</dbReference>
<comment type="pathway">
    <text evidence="26">Glycan biosynthesis.</text>
</comment>
<keyword evidence="7" id="KW-1003">Cell membrane</keyword>
<keyword evidence="18 28" id="KW-1133">Transmembrane helix</keyword>
<dbReference type="InterPro" id="IPR012338">
    <property type="entry name" value="Beta-lactam/transpept-like"/>
</dbReference>
<evidence type="ECO:0000259" key="30">
    <source>
        <dbReference type="Pfam" id="PF00912"/>
    </source>
</evidence>
<evidence type="ECO:0000256" key="23">
    <source>
        <dbReference type="ARBA" id="ARBA00034000"/>
    </source>
</evidence>
<evidence type="ECO:0000256" key="16">
    <source>
        <dbReference type="ARBA" id="ARBA00022968"/>
    </source>
</evidence>
<evidence type="ECO:0000256" key="18">
    <source>
        <dbReference type="ARBA" id="ARBA00022989"/>
    </source>
</evidence>
<dbReference type="GO" id="GO:0008658">
    <property type="term" value="F:penicillin binding"/>
    <property type="evidence" value="ECO:0007669"/>
    <property type="project" value="InterPro"/>
</dbReference>
<dbReference type="Gene3D" id="1.10.3810.10">
    <property type="entry name" value="Biosynthetic peptidoglycan transglycosylase-like"/>
    <property type="match status" value="1"/>
</dbReference>
<dbReference type="InterPro" id="IPR001460">
    <property type="entry name" value="PCN-bd_Tpept"/>
</dbReference>
<keyword evidence="19 28" id="KW-0472">Membrane</keyword>
<feature type="transmembrane region" description="Helical" evidence="28">
    <location>
        <begin position="51"/>
        <end position="78"/>
    </location>
</feature>
<evidence type="ECO:0000256" key="3">
    <source>
        <dbReference type="ARBA" id="ARBA00007090"/>
    </source>
</evidence>
<dbReference type="GO" id="GO:0046677">
    <property type="term" value="P:response to antibiotic"/>
    <property type="evidence" value="ECO:0007669"/>
    <property type="project" value="UniProtKB-KW"/>
</dbReference>
<keyword evidence="17" id="KW-0573">Peptidoglycan synthesis</keyword>
<dbReference type="GO" id="GO:0008955">
    <property type="term" value="F:peptidoglycan glycosyltransferase activity"/>
    <property type="evidence" value="ECO:0007669"/>
    <property type="project" value="UniProtKB-EC"/>
</dbReference>
<evidence type="ECO:0000256" key="2">
    <source>
        <dbReference type="ARBA" id="ARBA00004752"/>
    </source>
</evidence>
<keyword evidence="10" id="KW-0645">Protease</keyword>
<evidence type="ECO:0000256" key="7">
    <source>
        <dbReference type="ARBA" id="ARBA00022475"/>
    </source>
</evidence>
<dbReference type="InterPro" id="IPR036950">
    <property type="entry name" value="PBP_transglycosylase"/>
</dbReference>
<feature type="region of interest" description="Disordered" evidence="27">
    <location>
        <begin position="773"/>
        <end position="808"/>
    </location>
</feature>
<keyword evidence="12" id="KW-0808">Transferase</keyword>
<evidence type="ECO:0000256" key="11">
    <source>
        <dbReference type="ARBA" id="ARBA00022676"/>
    </source>
</evidence>
<comment type="similarity">
    <text evidence="4">In the N-terminal section; belongs to the glycosyltransferase 51 family.</text>
</comment>
<dbReference type="PANTHER" id="PTHR32282:SF27">
    <property type="entry name" value="PENICILLIN-BINDING PROTEIN 1A"/>
    <property type="match status" value="1"/>
</dbReference>
<comment type="pathway">
    <text evidence="2">Cell wall biogenesis; peptidoglycan biosynthesis.</text>
</comment>
<keyword evidence="16" id="KW-0735">Signal-anchor</keyword>
<dbReference type="PANTHER" id="PTHR32282">
    <property type="entry name" value="BINDING PROTEIN TRANSPEPTIDASE, PUTATIVE-RELATED"/>
    <property type="match status" value="1"/>
</dbReference>
<dbReference type="EC" id="3.4.16.4" evidence="5"/>
<evidence type="ECO:0000256" key="15">
    <source>
        <dbReference type="ARBA" id="ARBA00022960"/>
    </source>
</evidence>
<feature type="domain" description="Glycosyl transferase family 51" evidence="30">
    <location>
        <begin position="105"/>
        <end position="277"/>
    </location>
</feature>
<evidence type="ECO:0000256" key="5">
    <source>
        <dbReference type="ARBA" id="ARBA00012448"/>
    </source>
</evidence>
<dbReference type="NCBIfam" id="TIGR02074">
    <property type="entry name" value="PBP_1a_fam"/>
    <property type="match status" value="1"/>
</dbReference>
<evidence type="ECO:0000256" key="25">
    <source>
        <dbReference type="ARBA" id="ARBA00049902"/>
    </source>
</evidence>
<dbReference type="Pfam" id="PF17092">
    <property type="entry name" value="PCB_OB"/>
    <property type="match status" value="1"/>
</dbReference>
<evidence type="ECO:0000259" key="31">
    <source>
        <dbReference type="Pfam" id="PF17092"/>
    </source>
</evidence>
<dbReference type="GO" id="GO:0008360">
    <property type="term" value="P:regulation of cell shape"/>
    <property type="evidence" value="ECO:0007669"/>
    <property type="project" value="UniProtKB-KW"/>
</dbReference>
<evidence type="ECO:0000256" key="26">
    <source>
        <dbReference type="ARBA" id="ARBA00060592"/>
    </source>
</evidence>
<evidence type="ECO:0000256" key="1">
    <source>
        <dbReference type="ARBA" id="ARBA00004249"/>
    </source>
</evidence>
<dbReference type="InterPro" id="IPR050396">
    <property type="entry name" value="Glycosyltr_51/Transpeptidase"/>
</dbReference>
<reference evidence="32 33" key="1">
    <citation type="submission" date="2014-02" db="EMBL/GenBank/DDBJ databases">
        <title>Expanding our view of genomic diversity in Candidatus Accumulibacter clades.</title>
        <authorList>
            <person name="Skennerton C.T."/>
            <person name="Barr J.J."/>
            <person name="Slater F.R."/>
            <person name="Bond P.L."/>
            <person name="Tyson G.W."/>
        </authorList>
    </citation>
    <scope>NUCLEOTIDE SEQUENCE [LARGE SCALE GENOMIC DNA]</scope>
    <source>
        <strain evidence="33">BA-91</strain>
    </source>
</reference>
<dbReference type="SUPFAM" id="SSF53955">
    <property type="entry name" value="Lysozyme-like"/>
    <property type="match status" value="1"/>
</dbReference>
<comment type="caution">
    <text evidence="32">The sequence shown here is derived from an EMBL/GenBank/DDBJ whole genome shotgun (WGS) entry which is preliminary data.</text>
</comment>
<comment type="similarity">
    <text evidence="3">In the C-terminal section; belongs to the transpeptidase family.</text>
</comment>
<keyword evidence="20" id="KW-0046">Antibiotic resistance</keyword>
<dbReference type="GO" id="GO:0009252">
    <property type="term" value="P:peptidoglycan biosynthetic process"/>
    <property type="evidence" value="ECO:0007669"/>
    <property type="project" value="UniProtKB-UniPathway"/>
</dbReference>
<dbReference type="GO" id="GO:0030288">
    <property type="term" value="C:outer membrane-bounded periplasmic space"/>
    <property type="evidence" value="ECO:0007669"/>
    <property type="project" value="TreeGrafter"/>
</dbReference>
<feature type="domain" description="Penicillin-binding protein transpeptidase" evidence="29">
    <location>
        <begin position="471"/>
        <end position="715"/>
    </location>
</feature>
<keyword evidence="22" id="KW-0961">Cell wall biogenesis/degradation</keyword>
<dbReference type="FunFam" id="1.10.3810.10:FF:000003">
    <property type="entry name" value="Penicillin-binding protein 1a"/>
    <property type="match status" value="1"/>
</dbReference>
<dbReference type="Gene3D" id="3.40.710.10">
    <property type="entry name" value="DD-peptidase/beta-lactamase superfamily"/>
    <property type="match status" value="2"/>
</dbReference>
<organism evidence="32 33">
    <name type="scientific">Candidatus Accumulibacter phosphatis</name>
    <dbReference type="NCBI Taxonomy" id="327160"/>
    <lineage>
        <taxon>Bacteria</taxon>
        <taxon>Pseudomonadati</taxon>
        <taxon>Pseudomonadota</taxon>
        <taxon>Betaproteobacteria</taxon>
        <taxon>Candidatus Accumulibacter</taxon>
    </lineage>
</organism>
<evidence type="ECO:0000256" key="13">
    <source>
        <dbReference type="ARBA" id="ARBA00022692"/>
    </source>
</evidence>
<keyword evidence="8" id="KW-0997">Cell inner membrane</keyword>
<dbReference type="AlphaFoldDB" id="A0A080M0I9"/>
<evidence type="ECO:0000256" key="8">
    <source>
        <dbReference type="ARBA" id="ARBA00022519"/>
    </source>
</evidence>
<protein>
    <recommendedName>
        <fullName evidence="6">Penicillin-binding protein 1A</fullName>
        <ecNumber evidence="24">2.4.99.28</ecNumber>
        <ecNumber evidence="5">3.4.16.4</ecNumber>
    </recommendedName>
</protein>
<evidence type="ECO:0000256" key="27">
    <source>
        <dbReference type="SAM" id="MobiDB-lite"/>
    </source>
</evidence>
<comment type="catalytic activity">
    <reaction evidence="23">
        <text>Preferential cleavage: (Ac)2-L-Lys-D-Ala-|-D-Ala. Also transpeptidation of peptidyl-alanyl moieties that are N-acyl substituents of D-alanine.</text>
        <dbReference type="EC" id="3.4.16.4"/>
    </reaction>
</comment>
<keyword evidence="21" id="KW-0511">Multifunctional enzyme</keyword>
<keyword evidence="13 28" id="KW-0812">Transmembrane</keyword>
<dbReference type="InterPro" id="IPR023346">
    <property type="entry name" value="Lysozyme-like_dom_sf"/>
</dbReference>
<dbReference type="EC" id="2.4.99.28" evidence="24"/>
<gene>
    <name evidence="32" type="primary">mrcA_2</name>
    <name evidence="32" type="ORF">AW09_004138</name>
</gene>
<evidence type="ECO:0000256" key="14">
    <source>
        <dbReference type="ARBA" id="ARBA00022801"/>
    </source>
</evidence>
<dbReference type="InterPro" id="IPR031376">
    <property type="entry name" value="PCB_OB"/>
</dbReference>
<dbReference type="Pfam" id="PF00912">
    <property type="entry name" value="Transgly"/>
    <property type="match status" value="1"/>
</dbReference>
<evidence type="ECO:0000256" key="28">
    <source>
        <dbReference type="SAM" id="Phobius"/>
    </source>
</evidence>
<evidence type="ECO:0000313" key="32">
    <source>
        <dbReference type="EMBL" id="KFB70744.1"/>
    </source>
</evidence>
<dbReference type="EMBL" id="JDVG02000653">
    <property type="protein sequence ID" value="KFB70744.1"/>
    <property type="molecule type" value="Genomic_DNA"/>
</dbReference>
<evidence type="ECO:0000256" key="19">
    <source>
        <dbReference type="ARBA" id="ARBA00023136"/>
    </source>
</evidence>
<evidence type="ECO:0000256" key="9">
    <source>
        <dbReference type="ARBA" id="ARBA00022645"/>
    </source>
</evidence>
<dbReference type="InterPro" id="IPR001264">
    <property type="entry name" value="Glyco_trans_51"/>
</dbReference>
<evidence type="ECO:0000256" key="12">
    <source>
        <dbReference type="ARBA" id="ARBA00022679"/>
    </source>
</evidence>
<evidence type="ECO:0000259" key="29">
    <source>
        <dbReference type="Pfam" id="PF00905"/>
    </source>
</evidence>
<dbReference type="UniPathway" id="UPA00219"/>
<keyword evidence="9" id="KW-0121">Carboxypeptidase</keyword>
<evidence type="ECO:0000256" key="22">
    <source>
        <dbReference type="ARBA" id="ARBA00023316"/>
    </source>
</evidence>
<dbReference type="GO" id="GO:0009002">
    <property type="term" value="F:serine-type D-Ala-D-Ala carboxypeptidase activity"/>
    <property type="evidence" value="ECO:0007669"/>
    <property type="project" value="UniProtKB-EC"/>
</dbReference>
<accession>A0A080M0I9</accession>
<evidence type="ECO:0000256" key="24">
    <source>
        <dbReference type="ARBA" id="ARBA00044770"/>
    </source>
</evidence>
<evidence type="ECO:0000256" key="4">
    <source>
        <dbReference type="ARBA" id="ARBA00007739"/>
    </source>
</evidence>